<feature type="compositionally biased region" description="Basic and acidic residues" evidence="1">
    <location>
        <begin position="85"/>
        <end position="96"/>
    </location>
</feature>
<dbReference type="AlphaFoldDB" id="A0A1F5E796"/>
<proteinExistence type="predicted"/>
<accession>A0A1F5E796</accession>
<evidence type="ECO:0008006" key="4">
    <source>
        <dbReference type="Google" id="ProtNLM"/>
    </source>
</evidence>
<name>A0A1F5E796_9BACT</name>
<comment type="caution">
    <text evidence="2">The sequence shown here is derived from an EMBL/GenBank/DDBJ whole genome shotgun (WGS) entry which is preliminary data.</text>
</comment>
<feature type="compositionally biased region" description="Basic and acidic residues" evidence="1">
    <location>
        <begin position="28"/>
        <end position="50"/>
    </location>
</feature>
<evidence type="ECO:0000313" key="3">
    <source>
        <dbReference type="Proteomes" id="UP000178583"/>
    </source>
</evidence>
<dbReference type="EMBL" id="MEZY01000038">
    <property type="protein sequence ID" value="OGD63176.1"/>
    <property type="molecule type" value="Genomic_DNA"/>
</dbReference>
<feature type="compositionally biased region" description="Acidic residues" evidence="1">
    <location>
        <begin position="52"/>
        <end position="77"/>
    </location>
</feature>
<gene>
    <name evidence="2" type="ORF">A2215_01815</name>
</gene>
<evidence type="ECO:0000256" key="1">
    <source>
        <dbReference type="SAM" id="MobiDB-lite"/>
    </source>
</evidence>
<feature type="region of interest" description="Disordered" evidence="1">
    <location>
        <begin position="14"/>
        <end position="96"/>
    </location>
</feature>
<organism evidence="2 3">
    <name type="scientific">Candidatus Berkelbacteria bacterium RIFOXYA2_FULL_43_10</name>
    <dbReference type="NCBI Taxonomy" id="1797472"/>
    <lineage>
        <taxon>Bacteria</taxon>
        <taxon>Candidatus Berkelbacteria</taxon>
    </lineage>
</organism>
<reference evidence="2 3" key="1">
    <citation type="journal article" date="2016" name="Nat. Commun.">
        <title>Thousands of microbial genomes shed light on interconnected biogeochemical processes in an aquifer system.</title>
        <authorList>
            <person name="Anantharaman K."/>
            <person name="Brown C.T."/>
            <person name="Hug L.A."/>
            <person name="Sharon I."/>
            <person name="Castelle C.J."/>
            <person name="Probst A.J."/>
            <person name="Thomas B.C."/>
            <person name="Singh A."/>
            <person name="Wilkins M.J."/>
            <person name="Karaoz U."/>
            <person name="Brodie E.L."/>
            <person name="Williams K.H."/>
            <person name="Hubbard S.S."/>
            <person name="Banfield J.F."/>
        </authorList>
    </citation>
    <scope>NUCLEOTIDE SEQUENCE [LARGE SCALE GENOMIC DNA]</scope>
</reference>
<sequence length="96" mass="10635">MADQWVCVECGHPTPIEPGGDGCPECGGKMEKIDDLDNDLEKDTYGKGEMETPLDDDIELPETDDEAEGDDEEEAQDESPIIQPKQDDYSDEREAT</sequence>
<evidence type="ECO:0000313" key="2">
    <source>
        <dbReference type="EMBL" id="OGD63176.1"/>
    </source>
</evidence>
<dbReference type="Proteomes" id="UP000178583">
    <property type="component" value="Unassembled WGS sequence"/>
</dbReference>
<protein>
    <recommendedName>
        <fullName evidence="4">Rubredoxin-like domain-containing protein</fullName>
    </recommendedName>
</protein>